<dbReference type="GO" id="GO:0015628">
    <property type="term" value="P:protein secretion by the type II secretion system"/>
    <property type="evidence" value="ECO:0007669"/>
    <property type="project" value="TreeGrafter"/>
</dbReference>
<dbReference type="Gene3D" id="3.10.560.10">
    <property type="entry name" value="Outer membrane lipoprotein wza domain like"/>
    <property type="match status" value="1"/>
</dbReference>
<evidence type="ECO:0000259" key="2">
    <source>
        <dbReference type="SMART" id="SM00278"/>
    </source>
</evidence>
<dbReference type="InterPro" id="IPR051675">
    <property type="entry name" value="Endo/Exo/Phosphatase_dom_1"/>
</dbReference>
<feature type="domain" description="Helix-hairpin-helix DNA-binding motif class 1" evidence="2">
    <location>
        <begin position="189"/>
        <end position="208"/>
    </location>
</feature>
<keyword evidence="1" id="KW-0812">Transmembrane</keyword>
<dbReference type="Pfam" id="PF10531">
    <property type="entry name" value="SLBB"/>
    <property type="match status" value="1"/>
</dbReference>
<keyword evidence="1" id="KW-0472">Membrane</keyword>
<evidence type="ECO:0000313" key="3">
    <source>
        <dbReference type="EMBL" id="NLE30940.1"/>
    </source>
</evidence>
<comment type="caution">
    <text evidence="3">The sequence shown here is derived from an EMBL/GenBank/DDBJ whole genome shotgun (WGS) entry which is preliminary data.</text>
</comment>
<organism evidence="3 4">
    <name type="scientific">Candidatus Dojkabacteria bacterium</name>
    <dbReference type="NCBI Taxonomy" id="2099670"/>
    <lineage>
        <taxon>Bacteria</taxon>
        <taxon>Candidatus Dojkabacteria</taxon>
    </lineage>
</organism>
<evidence type="ECO:0000313" key="4">
    <source>
        <dbReference type="Proteomes" id="UP000554004"/>
    </source>
</evidence>
<dbReference type="AlphaFoldDB" id="A0A847ET29"/>
<dbReference type="Proteomes" id="UP000554004">
    <property type="component" value="Unassembled WGS sequence"/>
</dbReference>
<keyword evidence="3" id="KW-0238">DNA-binding</keyword>
<dbReference type="InterPro" id="IPR003583">
    <property type="entry name" value="Hlx-hairpin-Hlx_DNA-bd_motif"/>
</dbReference>
<accession>A0A847ET29</accession>
<dbReference type="GO" id="GO:0003677">
    <property type="term" value="F:DNA binding"/>
    <property type="evidence" value="ECO:0007669"/>
    <property type="project" value="UniProtKB-KW"/>
</dbReference>
<dbReference type="PANTHER" id="PTHR21180">
    <property type="entry name" value="ENDONUCLEASE/EXONUCLEASE/PHOSPHATASE FAMILY DOMAIN-CONTAINING PROTEIN 1"/>
    <property type="match status" value="1"/>
</dbReference>
<name>A0A847ET29_9BACT</name>
<protein>
    <submittedName>
        <fullName evidence="3">ComEA family DNA-binding protein</fullName>
    </submittedName>
</protein>
<dbReference type="Gene3D" id="1.10.150.320">
    <property type="entry name" value="Photosystem II 12 kDa extrinsic protein"/>
    <property type="match status" value="1"/>
</dbReference>
<dbReference type="Pfam" id="PF12836">
    <property type="entry name" value="HHH_3"/>
    <property type="match status" value="1"/>
</dbReference>
<dbReference type="InterPro" id="IPR010994">
    <property type="entry name" value="RuvA_2-like"/>
</dbReference>
<dbReference type="SUPFAM" id="SSF47781">
    <property type="entry name" value="RuvA domain 2-like"/>
    <property type="match status" value="1"/>
</dbReference>
<dbReference type="GO" id="GO:0006281">
    <property type="term" value="P:DNA repair"/>
    <property type="evidence" value="ECO:0007669"/>
    <property type="project" value="InterPro"/>
</dbReference>
<dbReference type="EMBL" id="JAAZAL010000054">
    <property type="protein sequence ID" value="NLE30940.1"/>
    <property type="molecule type" value="Genomic_DNA"/>
</dbReference>
<proteinExistence type="predicted"/>
<keyword evidence="1" id="KW-1133">Transmembrane helix</keyword>
<dbReference type="InterPro" id="IPR019554">
    <property type="entry name" value="Soluble_ligand-bd"/>
</dbReference>
<evidence type="ECO:0000256" key="1">
    <source>
        <dbReference type="SAM" id="Phobius"/>
    </source>
</evidence>
<sequence>MEEKVKTKNIFVLLFFFVLGFLSHILIYNWQKIDIYGLIAKINKDTIVEELPPIEEIECPICEECSQEETIPDLCPVLVDISGAVNTPGVYCFKKGDSVIDAIKKANGFTLDAGFKYISMKMNLATVMVNNSKIYIPFETDYDCNLLTFNLPKQVVDITIPPVEQENEPQQESENEQQGCVSINTATQEELETLNGVGPSTAQKIIEGRPYTILEDLLNVSGIGEATFNKFKDSICL</sequence>
<feature type="transmembrane region" description="Helical" evidence="1">
    <location>
        <begin position="12"/>
        <end position="30"/>
    </location>
</feature>
<dbReference type="PANTHER" id="PTHR21180:SF32">
    <property type="entry name" value="ENDONUCLEASE_EXONUCLEASE_PHOSPHATASE FAMILY DOMAIN-CONTAINING PROTEIN 1"/>
    <property type="match status" value="1"/>
</dbReference>
<dbReference type="SMART" id="SM00278">
    <property type="entry name" value="HhH1"/>
    <property type="match status" value="2"/>
</dbReference>
<gene>
    <name evidence="3" type="ORF">GX618_01545</name>
</gene>
<dbReference type="GO" id="GO:0015627">
    <property type="term" value="C:type II protein secretion system complex"/>
    <property type="evidence" value="ECO:0007669"/>
    <property type="project" value="TreeGrafter"/>
</dbReference>
<feature type="domain" description="Helix-hairpin-helix DNA-binding motif class 1" evidence="2">
    <location>
        <begin position="215"/>
        <end position="234"/>
    </location>
</feature>
<reference evidence="3 4" key="1">
    <citation type="journal article" date="2020" name="Biotechnol. Biofuels">
        <title>New insights from the biogas microbiome by comprehensive genome-resolved metagenomics of nearly 1600 species originating from multiple anaerobic digesters.</title>
        <authorList>
            <person name="Campanaro S."/>
            <person name="Treu L."/>
            <person name="Rodriguez-R L.M."/>
            <person name="Kovalovszki A."/>
            <person name="Ziels R.M."/>
            <person name="Maus I."/>
            <person name="Zhu X."/>
            <person name="Kougias P.G."/>
            <person name="Basile A."/>
            <person name="Luo G."/>
            <person name="Schluter A."/>
            <person name="Konstantinidis K.T."/>
            <person name="Angelidaki I."/>
        </authorList>
    </citation>
    <scope>NUCLEOTIDE SEQUENCE [LARGE SCALE GENOMIC DNA]</scope>
    <source>
        <strain evidence="3">AS06rmzACSIP_421</strain>
    </source>
</reference>